<dbReference type="AlphaFoldDB" id="A0A1H3NFW9"/>
<evidence type="ECO:0000313" key="1">
    <source>
        <dbReference type="EMBL" id="SDY87664.1"/>
    </source>
</evidence>
<gene>
    <name evidence="1" type="ORF">SAMN05216564_11296</name>
</gene>
<organism evidence="1 2">
    <name type="scientific">Halopenitus persicus</name>
    <dbReference type="NCBI Taxonomy" id="1048396"/>
    <lineage>
        <taxon>Archaea</taxon>
        <taxon>Methanobacteriati</taxon>
        <taxon>Methanobacteriota</taxon>
        <taxon>Stenosarchaea group</taxon>
        <taxon>Halobacteria</taxon>
        <taxon>Halobacteriales</taxon>
        <taxon>Haloferacaceae</taxon>
        <taxon>Halopenitus</taxon>
    </lineage>
</organism>
<name>A0A1H3NFW9_9EURY</name>
<proteinExistence type="predicted"/>
<dbReference type="Proteomes" id="UP000199079">
    <property type="component" value="Unassembled WGS sequence"/>
</dbReference>
<sequence>MILIGREFLVKLSEKHDVDDGLFSSMMPTISQERVESHSFRTAIKHIF</sequence>
<protein>
    <submittedName>
        <fullName evidence="1">Uncharacterized protein</fullName>
    </submittedName>
</protein>
<evidence type="ECO:0000313" key="2">
    <source>
        <dbReference type="Proteomes" id="UP000199079"/>
    </source>
</evidence>
<keyword evidence="2" id="KW-1185">Reference proteome</keyword>
<dbReference type="EMBL" id="FNPC01000012">
    <property type="protein sequence ID" value="SDY87664.1"/>
    <property type="molecule type" value="Genomic_DNA"/>
</dbReference>
<accession>A0A1H3NFW9</accession>
<reference evidence="2" key="1">
    <citation type="submission" date="2016-10" db="EMBL/GenBank/DDBJ databases">
        <authorList>
            <person name="Varghese N."/>
            <person name="Submissions S."/>
        </authorList>
    </citation>
    <scope>NUCLEOTIDE SEQUENCE [LARGE SCALE GENOMIC DNA]</scope>
    <source>
        <strain evidence="2">DC30,IBRC 10041,KCTC 4046</strain>
    </source>
</reference>